<dbReference type="GO" id="GO:0016787">
    <property type="term" value="F:hydrolase activity"/>
    <property type="evidence" value="ECO:0007669"/>
    <property type="project" value="InterPro"/>
</dbReference>
<evidence type="ECO:0000259" key="2">
    <source>
        <dbReference type="Pfam" id="PF07859"/>
    </source>
</evidence>
<organism evidence="3 4">
    <name type="scientific">Zingiber officinale</name>
    <name type="common">Ginger</name>
    <name type="synonym">Amomum zingiber</name>
    <dbReference type="NCBI Taxonomy" id="94328"/>
    <lineage>
        <taxon>Eukaryota</taxon>
        <taxon>Viridiplantae</taxon>
        <taxon>Streptophyta</taxon>
        <taxon>Embryophyta</taxon>
        <taxon>Tracheophyta</taxon>
        <taxon>Spermatophyta</taxon>
        <taxon>Magnoliopsida</taxon>
        <taxon>Liliopsida</taxon>
        <taxon>Zingiberales</taxon>
        <taxon>Zingiberaceae</taxon>
        <taxon>Zingiber</taxon>
    </lineage>
</organism>
<feature type="domain" description="Alpha/beta hydrolase fold-3" evidence="2">
    <location>
        <begin position="74"/>
        <end position="122"/>
    </location>
</feature>
<evidence type="ECO:0000313" key="4">
    <source>
        <dbReference type="Proteomes" id="UP000734854"/>
    </source>
</evidence>
<keyword evidence="4" id="KW-1185">Reference proteome</keyword>
<feature type="compositionally biased region" description="Low complexity" evidence="1">
    <location>
        <begin position="18"/>
        <end position="57"/>
    </location>
</feature>
<dbReference type="EMBL" id="JACMSC010000016">
    <property type="protein sequence ID" value="KAG6481311.1"/>
    <property type="molecule type" value="Genomic_DNA"/>
</dbReference>
<evidence type="ECO:0000313" key="3">
    <source>
        <dbReference type="EMBL" id="KAG6481311.1"/>
    </source>
</evidence>
<comment type="caution">
    <text evidence="3">The sequence shown here is derived from an EMBL/GenBank/DDBJ whole genome shotgun (WGS) entry which is preliminary data.</text>
</comment>
<accession>A0A8J5FAA6</accession>
<dbReference type="SUPFAM" id="SSF53474">
    <property type="entry name" value="alpha/beta-Hydrolases"/>
    <property type="match status" value="1"/>
</dbReference>
<feature type="region of interest" description="Disordered" evidence="1">
    <location>
        <begin position="1"/>
        <end position="57"/>
    </location>
</feature>
<dbReference type="Gene3D" id="3.40.50.1820">
    <property type="entry name" value="alpha/beta hydrolase"/>
    <property type="match status" value="1"/>
</dbReference>
<dbReference type="InterPro" id="IPR013094">
    <property type="entry name" value="AB_hydrolase_3"/>
</dbReference>
<evidence type="ECO:0000256" key="1">
    <source>
        <dbReference type="SAM" id="MobiDB-lite"/>
    </source>
</evidence>
<name>A0A8J5FAA6_ZINOF</name>
<gene>
    <name evidence="3" type="ORF">ZIOFF_057907</name>
</gene>
<reference evidence="3 4" key="1">
    <citation type="submission" date="2020-08" db="EMBL/GenBank/DDBJ databases">
        <title>Plant Genome Project.</title>
        <authorList>
            <person name="Zhang R.-G."/>
        </authorList>
    </citation>
    <scope>NUCLEOTIDE SEQUENCE [LARGE SCALE GENOMIC DNA]</scope>
    <source>
        <tissue evidence="3">Rhizome</tissue>
    </source>
</reference>
<dbReference type="AlphaFoldDB" id="A0A8J5FAA6"/>
<dbReference type="Pfam" id="PF07859">
    <property type="entry name" value="Abhydrolase_3"/>
    <property type="match status" value="1"/>
</dbReference>
<protein>
    <recommendedName>
        <fullName evidence="2">Alpha/beta hydrolase fold-3 domain-containing protein</fullName>
    </recommendedName>
</protein>
<dbReference type="Proteomes" id="UP000734854">
    <property type="component" value="Unassembled WGS sequence"/>
</dbReference>
<dbReference type="InterPro" id="IPR029058">
    <property type="entry name" value="AB_hydrolase_fold"/>
</dbReference>
<sequence length="134" mass="14496">MHGNPFRRSSSREQQENPSLSPLLLSRTRTSFSLSLRPSGGSPRRSSLSRTRSSGLHSGTAKLVQPFHVGIQSYCSSKCVLLGVSCGANIADFVARKAVKAGKLIEPVKVVAQVLMYPFFARTVPTHSELRLAG</sequence>
<proteinExistence type="predicted"/>